<evidence type="ECO:0000256" key="1">
    <source>
        <dbReference type="SAM" id="MobiDB-lite"/>
    </source>
</evidence>
<sequence>MTGVVCALVFMHPGGSEAKCCPTDPRRSAWNWPSTGAFSVSSRPPTKSSPEVATDGVTEADLPCLEMRLGHCTPGSGFKSRLVGDMQPGVSTQMNPRSFLDSARASTRISISIACS</sequence>
<reference evidence="3" key="1">
    <citation type="submission" date="2019-12" db="EMBL/GenBank/DDBJ databases">
        <title>An insight into the sialome of adult female Ixodes ricinus ticks feeding for 6 days.</title>
        <authorList>
            <person name="Perner J."/>
            <person name="Ribeiro J.M.C."/>
        </authorList>
    </citation>
    <scope>NUCLEOTIDE SEQUENCE</scope>
    <source>
        <strain evidence="3">Semi-engorged</strain>
        <tissue evidence="3">Salivary glands</tissue>
    </source>
</reference>
<feature type="signal peptide" evidence="2">
    <location>
        <begin position="1"/>
        <end position="18"/>
    </location>
</feature>
<feature type="region of interest" description="Disordered" evidence="1">
    <location>
        <begin position="36"/>
        <end position="55"/>
    </location>
</feature>
<protein>
    <submittedName>
        <fullName evidence="3">Putative secreted protein</fullName>
    </submittedName>
</protein>
<evidence type="ECO:0000256" key="2">
    <source>
        <dbReference type="SAM" id="SignalP"/>
    </source>
</evidence>
<feature type="compositionally biased region" description="Polar residues" evidence="1">
    <location>
        <begin position="36"/>
        <end position="51"/>
    </location>
</feature>
<name>A0A6B0ULG4_IXORI</name>
<organism evidence="3">
    <name type="scientific">Ixodes ricinus</name>
    <name type="common">Common tick</name>
    <name type="synonym">Acarus ricinus</name>
    <dbReference type="NCBI Taxonomy" id="34613"/>
    <lineage>
        <taxon>Eukaryota</taxon>
        <taxon>Metazoa</taxon>
        <taxon>Ecdysozoa</taxon>
        <taxon>Arthropoda</taxon>
        <taxon>Chelicerata</taxon>
        <taxon>Arachnida</taxon>
        <taxon>Acari</taxon>
        <taxon>Parasitiformes</taxon>
        <taxon>Ixodida</taxon>
        <taxon>Ixodoidea</taxon>
        <taxon>Ixodidae</taxon>
        <taxon>Ixodinae</taxon>
        <taxon>Ixodes</taxon>
    </lineage>
</organism>
<feature type="chain" id="PRO_5025489919" evidence="2">
    <location>
        <begin position="19"/>
        <end position="116"/>
    </location>
</feature>
<dbReference type="AlphaFoldDB" id="A0A6B0ULG4"/>
<evidence type="ECO:0000313" key="3">
    <source>
        <dbReference type="EMBL" id="MXU90570.1"/>
    </source>
</evidence>
<proteinExistence type="predicted"/>
<accession>A0A6B0ULG4</accession>
<keyword evidence="2" id="KW-0732">Signal</keyword>
<dbReference type="EMBL" id="GIFC01008487">
    <property type="protein sequence ID" value="MXU90570.1"/>
    <property type="molecule type" value="Transcribed_RNA"/>
</dbReference>